<dbReference type="GO" id="GO:0016460">
    <property type="term" value="C:myosin II complex"/>
    <property type="evidence" value="ECO:0007669"/>
    <property type="project" value="TreeGrafter"/>
</dbReference>
<feature type="domain" description="EF-hand" evidence="11">
    <location>
        <begin position="114"/>
        <end position="145"/>
    </location>
</feature>
<name>A0A1R2CJC8_9CILI</name>
<accession>A0A1R2CJC8</accession>
<dbReference type="InterPro" id="IPR002048">
    <property type="entry name" value="EF_hand_dom"/>
</dbReference>
<keyword evidence="6" id="KW-0677">Repeat</keyword>
<evidence type="ECO:0000256" key="5">
    <source>
        <dbReference type="ARBA" id="ARBA00022723"/>
    </source>
</evidence>
<evidence type="ECO:0000256" key="2">
    <source>
        <dbReference type="ARBA" id="ARBA00005253"/>
    </source>
</evidence>
<evidence type="ECO:0000256" key="9">
    <source>
        <dbReference type="ARBA" id="ARBA00023212"/>
    </source>
</evidence>
<evidence type="ECO:0000259" key="11">
    <source>
        <dbReference type="PROSITE" id="PS50222"/>
    </source>
</evidence>
<dbReference type="InterPro" id="IPR050230">
    <property type="entry name" value="CALM/Myosin/TropC-like"/>
</dbReference>
<reference evidence="12 13" key="1">
    <citation type="submission" date="2016-11" db="EMBL/GenBank/DDBJ databases">
        <title>The macronuclear genome of Stentor coeruleus: a giant cell with tiny introns.</title>
        <authorList>
            <person name="Slabodnick M."/>
            <person name="Ruby J.G."/>
            <person name="Reiff S.B."/>
            <person name="Swart E.C."/>
            <person name="Gosai S."/>
            <person name="Prabakaran S."/>
            <person name="Witkowska E."/>
            <person name="Larue G.E."/>
            <person name="Fisher S."/>
            <person name="Freeman R.M."/>
            <person name="Gunawardena J."/>
            <person name="Chu W."/>
            <person name="Stover N.A."/>
            <person name="Gregory B.D."/>
            <person name="Nowacki M."/>
            <person name="Derisi J."/>
            <person name="Roy S.W."/>
            <person name="Marshall W.F."/>
            <person name="Sood P."/>
        </authorList>
    </citation>
    <scope>NUCLEOTIDE SEQUENCE [LARGE SCALE GENOMIC DNA]</scope>
    <source>
        <strain evidence="12">WM001</strain>
    </source>
</reference>
<keyword evidence="4" id="KW-0963">Cytoplasm</keyword>
<proteinExistence type="inferred from homology"/>
<dbReference type="InterPro" id="IPR011992">
    <property type="entry name" value="EF-hand-dom_pair"/>
</dbReference>
<dbReference type="Pfam" id="PF13499">
    <property type="entry name" value="EF-hand_7"/>
    <property type="match status" value="2"/>
</dbReference>
<evidence type="ECO:0000256" key="1">
    <source>
        <dbReference type="ARBA" id="ARBA00004245"/>
    </source>
</evidence>
<evidence type="ECO:0000256" key="6">
    <source>
        <dbReference type="ARBA" id="ARBA00022737"/>
    </source>
</evidence>
<dbReference type="Gene3D" id="1.10.238.10">
    <property type="entry name" value="EF-hand"/>
    <property type="match status" value="2"/>
</dbReference>
<comment type="subcellular location">
    <subcellularLocation>
        <location evidence="1">Cytoplasm</location>
        <location evidence="1">Cytoskeleton</location>
    </subcellularLocation>
</comment>
<dbReference type="EMBL" id="MPUH01000134">
    <property type="protein sequence ID" value="OMJ89103.1"/>
    <property type="molecule type" value="Genomic_DNA"/>
</dbReference>
<dbReference type="SUPFAM" id="SSF47473">
    <property type="entry name" value="EF-hand"/>
    <property type="match status" value="1"/>
</dbReference>
<dbReference type="OrthoDB" id="429467at2759"/>
<keyword evidence="5" id="KW-0479">Metal-binding</keyword>
<comment type="similarity">
    <text evidence="2">Belongs to the centrin family.</text>
</comment>
<dbReference type="InterPro" id="IPR018247">
    <property type="entry name" value="EF_Hand_1_Ca_BS"/>
</dbReference>
<feature type="domain" description="EF-hand" evidence="11">
    <location>
        <begin position="78"/>
        <end position="113"/>
    </location>
</feature>
<keyword evidence="7" id="KW-0106">Calcium</keyword>
<comment type="function">
    <text evidence="10">Plays a fundamental role in microtubule organizing center structure and function. Component of the infraciliary lattice (ICL) and the ciliary basal bodies.</text>
</comment>
<keyword evidence="13" id="KW-1185">Reference proteome</keyword>
<dbReference type="PANTHER" id="PTHR23048:SF0">
    <property type="entry name" value="CALMODULIN LIKE 3"/>
    <property type="match status" value="1"/>
</dbReference>
<evidence type="ECO:0000256" key="7">
    <source>
        <dbReference type="ARBA" id="ARBA00022837"/>
    </source>
</evidence>
<keyword evidence="8" id="KW-0007">Acetylation</keyword>
<dbReference type="PROSITE" id="PS50222">
    <property type="entry name" value="EF_HAND_2"/>
    <property type="match status" value="4"/>
</dbReference>
<comment type="caution">
    <text evidence="12">The sequence shown here is derived from an EMBL/GenBank/DDBJ whole genome shotgun (WGS) entry which is preliminary data.</text>
</comment>
<evidence type="ECO:0000256" key="3">
    <source>
        <dbReference type="ARBA" id="ARBA00020786"/>
    </source>
</evidence>
<dbReference type="FunFam" id="1.10.238.10:FF:000178">
    <property type="entry name" value="Calmodulin-2 A"/>
    <property type="match status" value="1"/>
</dbReference>
<dbReference type="SMART" id="SM00054">
    <property type="entry name" value="EFh"/>
    <property type="match status" value="4"/>
</dbReference>
<organism evidence="12 13">
    <name type="scientific">Stentor coeruleus</name>
    <dbReference type="NCBI Taxonomy" id="5963"/>
    <lineage>
        <taxon>Eukaryota</taxon>
        <taxon>Sar</taxon>
        <taxon>Alveolata</taxon>
        <taxon>Ciliophora</taxon>
        <taxon>Postciliodesmatophora</taxon>
        <taxon>Heterotrichea</taxon>
        <taxon>Heterotrichida</taxon>
        <taxon>Stentoridae</taxon>
        <taxon>Stentor</taxon>
    </lineage>
</organism>
<dbReference type="CDD" id="cd00051">
    <property type="entry name" value="EFh"/>
    <property type="match status" value="1"/>
</dbReference>
<feature type="domain" description="EF-hand" evidence="11">
    <location>
        <begin position="40"/>
        <end position="75"/>
    </location>
</feature>
<evidence type="ECO:0000256" key="10">
    <source>
        <dbReference type="ARBA" id="ARBA00025692"/>
    </source>
</evidence>
<protein>
    <recommendedName>
        <fullName evidence="3">Calmodulin</fullName>
    </recommendedName>
</protein>
<feature type="domain" description="EF-hand" evidence="11">
    <location>
        <begin position="4"/>
        <end position="39"/>
    </location>
</feature>
<dbReference type="Proteomes" id="UP000187209">
    <property type="component" value="Unassembled WGS sequence"/>
</dbReference>
<dbReference type="GO" id="GO:0005509">
    <property type="term" value="F:calcium ion binding"/>
    <property type="evidence" value="ECO:0007669"/>
    <property type="project" value="InterPro"/>
</dbReference>
<gene>
    <name evidence="12" type="ORF">SteCoe_8827</name>
</gene>
<evidence type="ECO:0000313" key="13">
    <source>
        <dbReference type="Proteomes" id="UP000187209"/>
    </source>
</evidence>
<dbReference type="PROSITE" id="PS00018">
    <property type="entry name" value="EF_HAND_1"/>
    <property type="match status" value="2"/>
</dbReference>
<dbReference type="AlphaFoldDB" id="A0A1R2CJC8"/>
<keyword evidence="9" id="KW-0206">Cytoskeleton</keyword>
<evidence type="ECO:0000256" key="4">
    <source>
        <dbReference type="ARBA" id="ARBA00022490"/>
    </source>
</evidence>
<evidence type="ECO:0000313" key="12">
    <source>
        <dbReference type="EMBL" id="OMJ89103.1"/>
    </source>
</evidence>
<evidence type="ECO:0000256" key="8">
    <source>
        <dbReference type="ARBA" id="ARBA00022990"/>
    </source>
</evidence>
<sequence length="145" mass="16629">MFKCKDENLKEVFDVLDRDHNGYLNANEFSTAVRVIGLNPTEADIKEILEEADKDFDGVLNFEEFVALYKTIKIGNEKNAEDILGLFNKCQENSDGFISIEELKEILSGDGEPLYQEEIKRIIKHFDKNKTGRINVEELIKGLLE</sequence>
<dbReference type="PANTHER" id="PTHR23048">
    <property type="entry name" value="MYOSIN LIGHT CHAIN 1, 3"/>
    <property type="match status" value="1"/>
</dbReference>